<feature type="compositionally biased region" description="Pro residues" evidence="1">
    <location>
        <begin position="129"/>
        <end position="144"/>
    </location>
</feature>
<proteinExistence type="predicted"/>
<gene>
    <name evidence="3" type="ORF">HNQ64_003912</name>
</gene>
<dbReference type="Proteomes" id="UP000534294">
    <property type="component" value="Unassembled WGS sequence"/>
</dbReference>
<comment type="caution">
    <text evidence="3">The sequence shown here is derived from an EMBL/GenBank/DDBJ whole genome shotgun (WGS) entry which is preliminary data.</text>
</comment>
<dbReference type="RefSeq" id="WP_184211790.1">
    <property type="nucleotide sequence ID" value="NZ_JACHIF010000009.1"/>
</dbReference>
<keyword evidence="2" id="KW-0812">Transmembrane</keyword>
<keyword evidence="4" id="KW-1185">Reference proteome</keyword>
<evidence type="ECO:0000313" key="3">
    <source>
        <dbReference type="EMBL" id="MBB5039637.1"/>
    </source>
</evidence>
<feature type="transmembrane region" description="Helical" evidence="2">
    <location>
        <begin position="20"/>
        <end position="50"/>
    </location>
</feature>
<sequence>MGIWSSILDFYRRWKPEIDLYGIGLLCLVSALITGRHAAAGIVIILVLLIDAMRRWGEPYRQIGKAEMEQRHRASKAYWEERFSDWLGRHREDPISPPSPPTLPVTHLIPHPQRDGEDPPESPGGPMLPEKPPVIIPPPVTHET</sequence>
<protein>
    <submittedName>
        <fullName evidence="3">Uncharacterized protein</fullName>
    </submittedName>
</protein>
<evidence type="ECO:0000256" key="1">
    <source>
        <dbReference type="SAM" id="MobiDB-lite"/>
    </source>
</evidence>
<accession>A0A7W7YP38</accession>
<feature type="region of interest" description="Disordered" evidence="1">
    <location>
        <begin position="90"/>
        <end position="144"/>
    </location>
</feature>
<organism evidence="3 4">
    <name type="scientific">Prosthecobacter dejongeii</name>
    <dbReference type="NCBI Taxonomy" id="48465"/>
    <lineage>
        <taxon>Bacteria</taxon>
        <taxon>Pseudomonadati</taxon>
        <taxon>Verrucomicrobiota</taxon>
        <taxon>Verrucomicrobiia</taxon>
        <taxon>Verrucomicrobiales</taxon>
        <taxon>Verrucomicrobiaceae</taxon>
        <taxon>Prosthecobacter</taxon>
    </lineage>
</organism>
<evidence type="ECO:0000256" key="2">
    <source>
        <dbReference type="SAM" id="Phobius"/>
    </source>
</evidence>
<name>A0A7W7YP38_9BACT</name>
<evidence type="ECO:0000313" key="4">
    <source>
        <dbReference type="Proteomes" id="UP000534294"/>
    </source>
</evidence>
<keyword evidence="2" id="KW-1133">Transmembrane helix</keyword>
<reference evidence="3 4" key="1">
    <citation type="submission" date="2020-08" db="EMBL/GenBank/DDBJ databases">
        <title>Genomic Encyclopedia of Type Strains, Phase IV (KMG-IV): sequencing the most valuable type-strain genomes for metagenomic binning, comparative biology and taxonomic classification.</title>
        <authorList>
            <person name="Goeker M."/>
        </authorList>
    </citation>
    <scope>NUCLEOTIDE SEQUENCE [LARGE SCALE GENOMIC DNA]</scope>
    <source>
        <strain evidence="3 4">DSM 12251</strain>
    </source>
</reference>
<keyword evidence="2" id="KW-0472">Membrane</keyword>
<dbReference type="AlphaFoldDB" id="A0A7W7YP38"/>
<dbReference type="EMBL" id="JACHIF010000009">
    <property type="protein sequence ID" value="MBB5039637.1"/>
    <property type="molecule type" value="Genomic_DNA"/>
</dbReference>